<evidence type="ECO:0000313" key="4">
    <source>
        <dbReference type="Proteomes" id="UP000585474"/>
    </source>
</evidence>
<comment type="caution">
    <text evidence="1">The sequence shown here is derived from an EMBL/GenBank/DDBJ whole genome shotgun (WGS) entry which is preliminary data.</text>
</comment>
<gene>
    <name evidence="1" type="ORF">Acr_00g0000910</name>
    <name evidence="2" type="ORF">Acr_00g0000940</name>
    <name evidence="3" type="ORF">Acr_00g0003250</name>
</gene>
<evidence type="ECO:0000313" key="1">
    <source>
        <dbReference type="EMBL" id="GFS28265.1"/>
    </source>
</evidence>
<proteinExistence type="predicted"/>
<organism evidence="1 4">
    <name type="scientific">Actinidia rufa</name>
    <dbReference type="NCBI Taxonomy" id="165716"/>
    <lineage>
        <taxon>Eukaryota</taxon>
        <taxon>Viridiplantae</taxon>
        <taxon>Streptophyta</taxon>
        <taxon>Embryophyta</taxon>
        <taxon>Tracheophyta</taxon>
        <taxon>Spermatophyta</taxon>
        <taxon>Magnoliopsida</taxon>
        <taxon>eudicotyledons</taxon>
        <taxon>Gunneridae</taxon>
        <taxon>Pentapetalae</taxon>
        <taxon>asterids</taxon>
        <taxon>Ericales</taxon>
        <taxon>Actinidiaceae</taxon>
        <taxon>Actinidia</taxon>
    </lineage>
</organism>
<evidence type="ECO:0000313" key="2">
    <source>
        <dbReference type="EMBL" id="GFS28269.1"/>
    </source>
</evidence>
<name>A0A7J0D6E2_9ERIC</name>
<reference evidence="4" key="1">
    <citation type="submission" date="2019-07" db="EMBL/GenBank/DDBJ databases">
        <title>De Novo Assembly of kiwifruit Actinidia rufa.</title>
        <authorList>
            <person name="Sugita-Konishi S."/>
            <person name="Sato K."/>
            <person name="Mori E."/>
            <person name="Abe Y."/>
            <person name="Kisaki G."/>
            <person name="Hamano K."/>
            <person name="Suezawa K."/>
            <person name="Otani M."/>
            <person name="Fukuda T."/>
            <person name="Manabe T."/>
            <person name="Gomi K."/>
            <person name="Tabuchi M."/>
            <person name="Akimitsu K."/>
            <person name="Kataoka I."/>
        </authorList>
    </citation>
    <scope>NUCLEOTIDE SEQUENCE [LARGE SCALE GENOMIC DNA]</scope>
    <source>
        <strain evidence="4">cv. Fuchu</strain>
        <strain evidence="3">Fuchu</strain>
    </source>
</reference>
<dbReference type="EMBL" id="BJWL01000038">
    <property type="protein sequence ID" value="GFS28269.1"/>
    <property type="molecule type" value="Genomic_DNA"/>
</dbReference>
<evidence type="ECO:0000313" key="3">
    <source>
        <dbReference type="EMBL" id="GFS28679.1"/>
    </source>
</evidence>
<protein>
    <submittedName>
        <fullName evidence="1">Uncharacterized protein</fullName>
    </submittedName>
</protein>
<dbReference type="EMBL" id="BJWL01000038">
    <property type="protein sequence ID" value="GFS28265.1"/>
    <property type="molecule type" value="Genomic_DNA"/>
</dbReference>
<dbReference type="EMBL" id="BJWL01000048">
    <property type="protein sequence ID" value="GFS28679.1"/>
    <property type="molecule type" value="Genomic_DNA"/>
</dbReference>
<keyword evidence="4" id="KW-1185">Reference proteome</keyword>
<reference evidence="1" key="2">
    <citation type="submission" date="2020-08" db="EMBL/GenBank/DDBJ databases">
        <title>De Novo Assembly of kiwifruit Actinidia rufa.</title>
        <authorList>
            <person name="Sugita-Konishi S."/>
            <person name="Sato K."/>
            <person name="Mori E."/>
            <person name="Abe Y."/>
            <person name="Kisaki G."/>
            <person name="Hamano K."/>
            <person name="Suezawa K."/>
            <person name="Otani M."/>
            <person name="Fukuda T."/>
            <person name="Manabe T."/>
            <person name="Gomi K."/>
            <person name="Tabuchi M."/>
            <person name="Akimitsu K."/>
            <person name="Kataoka I."/>
        </authorList>
    </citation>
    <scope>NUCLEOTIDE SEQUENCE</scope>
    <source>
        <strain evidence="1">Fuchu</strain>
    </source>
</reference>
<dbReference type="AlphaFoldDB" id="A0A7J0D6E2"/>
<dbReference type="Proteomes" id="UP000585474">
    <property type="component" value="Unassembled WGS sequence"/>
</dbReference>
<sequence>MKGPHNHEDLPWVPMDGWTKRASSKWGTNKREIGLLQSLREKGSRYHGWKIRRASSTAKRSQSERDQKFDQQRIMKLASPTLFLGSILLNKARSCPLCFRMGIT</sequence>
<accession>A0A7J0D6E2</accession>